<organism evidence="1 2">
    <name type="scientific">Vaccinium darrowii</name>
    <dbReference type="NCBI Taxonomy" id="229202"/>
    <lineage>
        <taxon>Eukaryota</taxon>
        <taxon>Viridiplantae</taxon>
        <taxon>Streptophyta</taxon>
        <taxon>Embryophyta</taxon>
        <taxon>Tracheophyta</taxon>
        <taxon>Spermatophyta</taxon>
        <taxon>Magnoliopsida</taxon>
        <taxon>eudicotyledons</taxon>
        <taxon>Gunneridae</taxon>
        <taxon>Pentapetalae</taxon>
        <taxon>asterids</taxon>
        <taxon>Ericales</taxon>
        <taxon>Ericaceae</taxon>
        <taxon>Vaccinioideae</taxon>
        <taxon>Vaccinieae</taxon>
        <taxon>Vaccinium</taxon>
    </lineage>
</organism>
<comment type="caution">
    <text evidence="1">The sequence shown here is derived from an EMBL/GenBank/DDBJ whole genome shotgun (WGS) entry which is preliminary data.</text>
</comment>
<reference evidence="1 2" key="1">
    <citation type="journal article" date="2021" name="Hortic Res">
        <title>High-quality reference genome and annotation aids understanding of berry development for evergreen blueberry (Vaccinium darrowii).</title>
        <authorList>
            <person name="Yu J."/>
            <person name="Hulse-Kemp A.M."/>
            <person name="Babiker E."/>
            <person name="Staton M."/>
        </authorList>
    </citation>
    <scope>NUCLEOTIDE SEQUENCE [LARGE SCALE GENOMIC DNA]</scope>
    <source>
        <strain evidence="2">cv. NJ 8807/NJ 8810</strain>
        <tissue evidence="1">Young leaf</tissue>
    </source>
</reference>
<dbReference type="EMBL" id="CM037160">
    <property type="protein sequence ID" value="KAH7840779.1"/>
    <property type="molecule type" value="Genomic_DNA"/>
</dbReference>
<evidence type="ECO:0000313" key="1">
    <source>
        <dbReference type="EMBL" id="KAH7840779.1"/>
    </source>
</evidence>
<sequence>MAVNEASASTASTATLPSALAFLVSNFHSLVNIKLDGSNYMLWRIQVESVMEANGFYGYLDGSIQSPPSEVRNAQGEVSINPAYTLWKLIDSQLKSCLNASLSQATLPYVLGLRYAYQVWDSLGKRYNTITESHVQELKDELYSVSKTSTIEAYVDKIQEIAQKLTAAGCVVEEDELVFRTLQGLPKAFNGLRTAVRAVRTRGTKMSFDELVSMMKSEDTQLSKEASDIEGSNTVLIASHSRSQNSNLAPVVPQNSSSLFNQGVQSGGSGNQGYTQQQVGSQQYFPSHSQQFGSNSSRNFNRGRGGRKFHCDICGRNNHSTNYCYYRPNGPGHQWRGYSNAPQLYPPMYGSQGMPGMPVVQTMTPQFNIPQGQHGGFKTNGSTFPMVHSYIPSAPSVMSQSSSVSSPVPSTTAFAGFTGQCSMPCAPYSVPNFYFPPGVSGGEMMHANTYPEMTSTAGSGSQPCSCYKLILC</sequence>
<accession>A0ACB7XIZ0</accession>
<proteinExistence type="predicted"/>
<protein>
    <submittedName>
        <fullName evidence="1">Uncharacterized protein</fullName>
    </submittedName>
</protein>
<gene>
    <name evidence="1" type="ORF">Vadar_021479</name>
</gene>
<name>A0ACB7XIZ0_9ERIC</name>
<dbReference type="Proteomes" id="UP000828048">
    <property type="component" value="Chromosome 10"/>
</dbReference>
<keyword evidence="2" id="KW-1185">Reference proteome</keyword>
<evidence type="ECO:0000313" key="2">
    <source>
        <dbReference type="Proteomes" id="UP000828048"/>
    </source>
</evidence>